<proteinExistence type="inferred from homology"/>
<dbReference type="InterPro" id="IPR001128">
    <property type="entry name" value="Cyt_P450"/>
</dbReference>
<reference evidence="11" key="1">
    <citation type="submission" date="2015-04" db="UniProtKB">
        <authorList>
            <consortium name="EnsemblPlants"/>
        </authorList>
    </citation>
    <scope>IDENTIFICATION</scope>
</reference>
<evidence type="ECO:0000256" key="7">
    <source>
        <dbReference type="ARBA" id="ARBA00023004"/>
    </source>
</evidence>
<dbReference type="PANTHER" id="PTHR47944:SF8">
    <property type="entry name" value="CYTOCHROME P450 SUPERFAMILY PROTEIN"/>
    <property type="match status" value="1"/>
</dbReference>
<name>A0A0E0CKV6_9ORYZ</name>
<dbReference type="PRINTS" id="PR00463">
    <property type="entry name" value="EP450I"/>
</dbReference>
<evidence type="ECO:0000256" key="9">
    <source>
        <dbReference type="RuleBase" id="RU000461"/>
    </source>
</evidence>
<dbReference type="eggNOG" id="KOG0156">
    <property type="taxonomic scope" value="Eukaryota"/>
</dbReference>
<evidence type="ECO:0000256" key="4">
    <source>
        <dbReference type="ARBA" id="ARBA00022723"/>
    </source>
</evidence>
<dbReference type="CDD" id="cd20618">
    <property type="entry name" value="CYP71_clan"/>
    <property type="match status" value="1"/>
</dbReference>
<dbReference type="InterPro" id="IPR002401">
    <property type="entry name" value="Cyt_P450_E_grp-I"/>
</dbReference>
<dbReference type="AlphaFoldDB" id="A0A0E0CKV6"/>
<keyword evidence="2 8" id="KW-0349">Heme</keyword>
<feature type="transmembrane region" description="Helical" evidence="10">
    <location>
        <begin position="12"/>
        <end position="29"/>
    </location>
</feature>
<dbReference type="PRINTS" id="PR00385">
    <property type="entry name" value="P450"/>
</dbReference>
<accession>A0A0E0CKV6</accession>
<dbReference type="STRING" id="40149.A0A0E0CKV6"/>
<dbReference type="InterPro" id="IPR036396">
    <property type="entry name" value="Cyt_P450_sf"/>
</dbReference>
<keyword evidence="3 10" id="KW-0812">Transmembrane</keyword>
<evidence type="ECO:0000313" key="12">
    <source>
        <dbReference type="Proteomes" id="UP000008021"/>
    </source>
</evidence>
<dbReference type="GO" id="GO:0005506">
    <property type="term" value="F:iron ion binding"/>
    <property type="evidence" value="ECO:0007669"/>
    <property type="project" value="InterPro"/>
</dbReference>
<dbReference type="Gramene" id="OMERI02G17470.1">
    <property type="protein sequence ID" value="OMERI02G17470.1"/>
    <property type="gene ID" value="OMERI02G17470"/>
</dbReference>
<keyword evidence="12" id="KW-1185">Reference proteome</keyword>
<dbReference type="SUPFAM" id="SSF48264">
    <property type="entry name" value="Cytochrome P450"/>
    <property type="match status" value="1"/>
</dbReference>
<feature type="binding site" description="axial binding residue" evidence="8">
    <location>
        <position position="476"/>
    </location>
    <ligand>
        <name>heme</name>
        <dbReference type="ChEBI" id="CHEBI:30413"/>
    </ligand>
    <ligandPart>
        <name>Fe</name>
        <dbReference type="ChEBI" id="CHEBI:18248"/>
    </ligandPart>
</feature>
<dbReference type="Gene3D" id="1.10.630.10">
    <property type="entry name" value="Cytochrome P450"/>
    <property type="match status" value="1"/>
</dbReference>
<comment type="similarity">
    <text evidence="1 9">Belongs to the cytochrome P450 family.</text>
</comment>
<dbReference type="GO" id="GO:0004497">
    <property type="term" value="F:monooxygenase activity"/>
    <property type="evidence" value="ECO:0007669"/>
    <property type="project" value="UniProtKB-KW"/>
</dbReference>
<dbReference type="Pfam" id="PF00067">
    <property type="entry name" value="p450"/>
    <property type="match status" value="1"/>
</dbReference>
<protein>
    <submittedName>
        <fullName evidence="11">Uncharacterized protein</fullName>
    </submittedName>
</protein>
<dbReference type="FunFam" id="1.10.630.10:FF:000038">
    <property type="entry name" value="Cytochrome P450 84A1"/>
    <property type="match status" value="1"/>
</dbReference>
<evidence type="ECO:0000256" key="10">
    <source>
        <dbReference type="SAM" id="Phobius"/>
    </source>
</evidence>
<dbReference type="PROSITE" id="PS00086">
    <property type="entry name" value="CYTOCHROME_P450"/>
    <property type="match status" value="1"/>
</dbReference>
<keyword evidence="6 9" id="KW-0560">Oxidoreductase</keyword>
<evidence type="ECO:0000256" key="6">
    <source>
        <dbReference type="ARBA" id="ARBA00023002"/>
    </source>
</evidence>
<sequence>MEALAPSPWPSSSFLVLVLATLLFVAAFLRQQRRRADHRRKYNIPPGPRPWPVIGNLNLIGALPHRSIRDLSRRYGPLMSLRFGSFPVVVGSSVDMARYFLRANDLAFLDRPRTAAGRYTVYNYSGVLWSHYGEYWRQARRLWVTELLNARRLALTEHVRAEEVRAMLRGLRRRAGTAVVLKEHMLMVTLNVISRMVFGKKYIVEDGKGVGSSPTTAEEFRWMIEEIFFLNGVFNIGDMVPWLGWLDPQGYIGRMKKLGGMFDRFLEHILDEHVERRRREGDGFAARDMVDLLLQFADDPSLKVPIQRDGVKAFILELITGSTDTTSVSVEWAMSEVLRNPSVLAKATDELDRVVGRRRLVAEGDIPNLPYLDAVVKESMRLHPVVPLLIPRVSREDAFSVSVAGDGGGAAAYDIPAGTRVLVNVWAIGRDPAVWGDDAEEFRPERFAAGSGSGSGVDVKGQDFELLPFGSGRRMCPGMGLGLRMVQLTLANLLHAFAWRLPGGAAGAAAEEELSMEEKFGISVSRLVQLKAIPEPKLPAHLYDE</sequence>
<dbReference type="GO" id="GO:0016705">
    <property type="term" value="F:oxidoreductase activity, acting on paired donors, with incorporation or reduction of molecular oxygen"/>
    <property type="evidence" value="ECO:0007669"/>
    <property type="project" value="InterPro"/>
</dbReference>
<dbReference type="InterPro" id="IPR017972">
    <property type="entry name" value="Cyt_P450_CS"/>
</dbReference>
<dbReference type="GO" id="GO:0020037">
    <property type="term" value="F:heme binding"/>
    <property type="evidence" value="ECO:0007669"/>
    <property type="project" value="InterPro"/>
</dbReference>
<comment type="cofactor">
    <cofactor evidence="8">
        <name>heme</name>
        <dbReference type="ChEBI" id="CHEBI:30413"/>
    </cofactor>
</comment>
<reference evidence="11" key="2">
    <citation type="submission" date="2018-05" db="EMBL/GenBank/DDBJ databases">
        <title>OmerRS3 (Oryza meridionalis Reference Sequence Version 3).</title>
        <authorList>
            <person name="Zhang J."/>
            <person name="Kudrna D."/>
            <person name="Lee S."/>
            <person name="Talag J."/>
            <person name="Welchert J."/>
            <person name="Wing R.A."/>
        </authorList>
    </citation>
    <scope>NUCLEOTIDE SEQUENCE [LARGE SCALE GENOMIC DNA]</scope>
    <source>
        <strain evidence="11">cv. OR44</strain>
    </source>
</reference>
<evidence type="ECO:0000256" key="1">
    <source>
        <dbReference type="ARBA" id="ARBA00010617"/>
    </source>
</evidence>
<evidence type="ECO:0000256" key="8">
    <source>
        <dbReference type="PIRSR" id="PIRSR602401-1"/>
    </source>
</evidence>
<keyword evidence="4 8" id="KW-0479">Metal-binding</keyword>
<dbReference type="EnsemblPlants" id="OMERI02G17470.1">
    <property type="protein sequence ID" value="OMERI02G17470.1"/>
    <property type="gene ID" value="OMERI02G17470"/>
</dbReference>
<evidence type="ECO:0000256" key="3">
    <source>
        <dbReference type="ARBA" id="ARBA00022692"/>
    </source>
</evidence>
<keyword evidence="9" id="KW-0503">Monooxygenase</keyword>
<evidence type="ECO:0000256" key="2">
    <source>
        <dbReference type="ARBA" id="ARBA00022617"/>
    </source>
</evidence>
<dbReference type="Proteomes" id="UP000008021">
    <property type="component" value="Chromosome 2"/>
</dbReference>
<keyword evidence="10" id="KW-0472">Membrane</keyword>
<evidence type="ECO:0000256" key="5">
    <source>
        <dbReference type="ARBA" id="ARBA00022989"/>
    </source>
</evidence>
<keyword evidence="7 8" id="KW-0408">Iron</keyword>
<organism evidence="11">
    <name type="scientific">Oryza meridionalis</name>
    <dbReference type="NCBI Taxonomy" id="40149"/>
    <lineage>
        <taxon>Eukaryota</taxon>
        <taxon>Viridiplantae</taxon>
        <taxon>Streptophyta</taxon>
        <taxon>Embryophyta</taxon>
        <taxon>Tracheophyta</taxon>
        <taxon>Spermatophyta</taxon>
        <taxon>Magnoliopsida</taxon>
        <taxon>Liliopsida</taxon>
        <taxon>Poales</taxon>
        <taxon>Poaceae</taxon>
        <taxon>BOP clade</taxon>
        <taxon>Oryzoideae</taxon>
        <taxon>Oryzeae</taxon>
        <taxon>Oryzinae</taxon>
        <taxon>Oryza</taxon>
    </lineage>
</organism>
<evidence type="ECO:0000313" key="11">
    <source>
        <dbReference type="EnsemblPlants" id="OMERI02G17470.1"/>
    </source>
</evidence>
<keyword evidence="5 10" id="KW-1133">Transmembrane helix</keyword>
<dbReference type="PANTHER" id="PTHR47944">
    <property type="entry name" value="CYTOCHROME P450 98A9"/>
    <property type="match status" value="1"/>
</dbReference>
<dbReference type="HOGENOM" id="CLU_001570_4_0_1"/>